<feature type="binding site" evidence="9">
    <location>
        <position position="59"/>
    </location>
    <ligand>
        <name>glutathione</name>
        <dbReference type="ChEBI" id="CHEBI:57925"/>
    </ligand>
</feature>
<evidence type="ECO:0000256" key="10">
    <source>
        <dbReference type="PIRSR" id="PIRSR005894-2"/>
    </source>
</evidence>
<feature type="binding site" evidence="10">
    <location>
        <position position="30"/>
    </location>
    <ligand>
        <name>[2Fe-2S] cluster</name>
        <dbReference type="ChEBI" id="CHEBI:190135"/>
        <note>ligand shared between dimeric partners</note>
    </ligand>
</feature>
<dbReference type="AlphaFoldDB" id="A0AAD5DJS3"/>
<dbReference type="GO" id="GO:0046872">
    <property type="term" value="F:metal ion binding"/>
    <property type="evidence" value="ECO:0007669"/>
    <property type="project" value="UniProtKB-KW"/>
</dbReference>
<dbReference type="Proteomes" id="UP001205105">
    <property type="component" value="Unassembled WGS sequence"/>
</dbReference>
<dbReference type="CDD" id="cd03028">
    <property type="entry name" value="GRX_PICOT_like"/>
    <property type="match status" value="1"/>
</dbReference>
<comment type="similarity">
    <text evidence="1">Belongs to the glutaredoxin family. CGFS subfamily.</text>
</comment>
<evidence type="ECO:0000259" key="11">
    <source>
        <dbReference type="Pfam" id="PF00462"/>
    </source>
</evidence>
<feature type="binding site" evidence="9">
    <location>
        <begin position="84"/>
        <end position="85"/>
    </location>
    <ligand>
        <name>glutathione</name>
        <dbReference type="ChEBI" id="CHEBI:57925"/>
    </ligand>
</feature>
<dbReference type="EMBL" id="JADXDR010000152">
    <property type="protein sequence ID" value="KAI7837451.1"/>
    <property type="molecule type" value="Genomic_DNA"/>
</dbReference>
<dbReference type="Pfam" id="PF00462">
    <property type="entry name" value="Glutaredoxin"/>
    <property type="match status" value="1"/>
</dbReference>
<reference evidence="12" key="1">
    <citation type="submission" date="2020-11" db="EMBL/GenBank/DDBJ databases">
        <title>Chlorella ohadii genome sequencing and assembly.</title>
        <authorList>
            <person name="Murik O."/>
            <person name="Treves H."/>
            <person name="Kedem I."/>
            <person name="Shotland Y."/>
            <person name="Kaplan A."/>
        </authorList>
    </citation>
    <scope>NUCLEOTIDE SEQUENCE</scope>
    <source>
        <strain evidence="12">1</strain>
    </source>
</reference>
<gene>
    <name evidence="12" type="ORF">COHA_008709</name>
</gene>
<proteinExistence type="inferred from homology"/>
<keyword evidence="5 10" id="KW-0408">Iron</keyword>
<dbReference type="GO" id="GO:0051537">
    <property type="term" value="F:2 iron, 2 sulfur cluster binding"/>
    <property type="evidence" value="ECO:0007669"/>
    <property type="project" value="UniProtKB-KW"/>
</dbReference>
<evidence type="ECO:0000256" key="9">
    <source>
        <dbReference type="PIRSR" id="PIRSR005894-1"/>
    </source>
</evidence>
<accession>A0AAD5DJS3</accession>
<dbReference type="Gene3D" id="3.40.30.10">
    <property type="entry name" value="Glutaredoxin"/>
    <property type="match status" value="1"/>
</dbReference>
<evidence type="ECO:0000313" key="12">
    <source>
        <dbReference type="EMBL" id="KAI7837451.1"/>
    </source>
</evidence>
<dbReference type="InterPro" id="IPR004480">
    <property type="entry name" value="Monothiol_GRX-rel"/>
</dbReference>
<organism evidence="12 13">
    <name type="scientific">Chlorella ohadii</name>
    <dbReference type="NCBI Taxonomy" id="2649997"/>
    <lineage>
        <taxon>Eukaryota</taxon>
        <taxon>Viridiplantae</taxon>
        <taxon>Chlorophyta</taxon>
        <taxon>core chlorophytes</taxon>
        <taxon>Trebouxiophyceae</taxon>
        <taxon>Chlorellales</taxon>
        <taxon>Chlorellaceae</taxon>
        <taxon>Chlorella clade</taxon>
        <taxon>Chlorella</taxon>
    </lineage>
</organism>
<evidence type="ECO:0000256" key="4">
    <source>
        <dbReference type="ARBA" id="ARBA00022723"/>
    </source>
</evidence>
<evidence type="ECO:0000256" key="2">
    <source>
        <dbReference type="ARBA" id="ARBA00009630"/>
    </source>
</evidence>
<sequence length="106" mass="11615">MVLCRAAIEEFITANKVVAFIKGTKQFPQCGFSNTVVQILNTMGVPYVTVNVLEDDLLRSGMKEFSQWPTFPQVYVAGEFVGGADILIQSYTSGELSEMLEAALNS</sequence>
<feature type="binding site" evidence="9">
    <location>
        <position position="22"/>
    </location>
    <ligand>
        <name>glutathione</name>
        <dbReference type="ChEBI" id="CHEBI:57925"/>
    </ligand>
</feature>
<evidence type="ECO:0000256" key="8">
    <source>
        <dbReference type="PIRNR" id="PIRNR005894"/>
    </source>
</evidence>
<dbReference type="PANTHER" id="PTHR10293">
    <property type="entry name" value="GLUTAREDOXIN FAMILY MEMBER"/>
    <property type="match status" value="1"/>
</dbReference>
<keyword evidence="4 10" id="KW-0479">Metal-binding</keyword>
<dbReference type="InterPro" id="IPR002109">
    <property type="entry name" value="Glutaredoxin"/>
</dbReference>
<evidence type="ECO:0000313" key="13">
    <source>
        <dbReference type="Proteomes" id="UP001205105"/>
    </source>
</evidence>
<evidence type="ECO:0000256" key="6">
    <source>
        <dbReference type="ARBA" id="ARBA00023014"/>
    </source>
</evidence>
<protein>
    <recommendedName>
        <fullName evidence="8">Glutaredoxin</fullName>
    </recommendedName>
</protein>
<name>A0AAD5DJS3_9CHLO</name>
<comment type="similarity">
    <text evidence="2 8">Belongs to the glutaredoxin family. Monothiol subfamily.</text>
</comment>
<keyword evidence="3 10" id="KW-0001">2Fe-2S</keyword>
<dbReference type="FunFam" id="3.40.30.10:FF:000005">
    <property type="entry name" value="Glutaredoxin 5"/>
    <property type="match status" value="1"/>
</dbReference>
<keyword evidence="13" id="KW-1185">Reference proteome</keyword>
<dbReference type="InterPro" id="IPR036249">
    <property type="entry name" value="Thioredoxin-like_sf"/>
</dbReference>
<evidence type="ECO:0000256" key="7">
    <source>
        <dbReference type="ARBA" id="ARBA00023284"/>
    </source>
</evidence>
<evidence type="ECO:0000256" key="1">
    <source>
        <dbReference type="ARBA" id="ARBA00008983"/>
    </source>
</evidence>
<dbReference type="InterPro" id="IPR033658">
    <property type="entry name" value="GRX_PICOT-like"/>
</dbReference>
<keyword evidence="6 10" id="KW-0411">Iron-sulfur</keyword>
<dbReference type="NCBIfam" id="TIGR00365">
    <property type="entry name" value="Grx4 family monothiol glutaredoxin"/>
    <property type="match status" value="1"/>
</dbReference>
<dbReference type="PIRSF" id="PIRSF005894">
    <property type="entry name" value="Monothiol_GRX"/>
    <property type="match status" value="1"/>
</dbReference>
<keyword evidence="7" id="KW-0676">Redox-active center</keyword>
<dbReference type="GO" id="GO:0015036">
    <property type="term" value="F:disulfide oxidoreductase activity"/>
    <property type="evidence" value="ECO:0007669"/>
    <property type="project" value="InterPro"/>
</dbReference>
<feature type="domain" description="Glutaredoxin" evidence="11">
    <location>
        <begin position="17"/>
        <end position="81"/>
    </location>
</feature>
<dbReference type="PROSITE" id="PS51354">
    <property type="entry name" value="GLUTAREDOXIN_2"/>
    <property type="match status" value="1"/>
</dbReference>
<evidence type="ECO:0000256" key="3">
    <source>
        <dbReference type="ARBA" id="ARBA00022714"/>
    </source>
</evidence>
<feature type="binding site" evidence="9">
    <location>
        <position position="71"/>
    </location>
    <ligand>
        <name>glutathione</name>
        <dbReference type="ChEBI" id="CHEBI:57925"/>
    </ligand>
</feature>
<evidence type="ECO:0000256" key="5">
    <source>
        <dbReference type="ARBA" id="ARBA00023004"/>
    </source>
</evidence>
<dbReference type="InterPro" id="IPR014434">
    <property type="entry name" value="Monothiol_GRX"/>
</dbReference>
<comment type="caution">
    <text evidence="12">The sequence shown here is derived from an EMBL/GenBank/DDBJ whole genome shotgun (WGS) entry which is preliminary data.</text>
</comment>
<dbReference type="PANTHER" id="PTHR10293:SF72">
    <property type="entry name" value="MONOTHIOL GLUTAREDOXIN-S14, CHLOROPLASTIC"/>
    <property type="match status" value="1"/>
</dbReference>
<dbReference type="SUPFAM" id="SSF52833">
    <property type="entry name" value="Thioredoxin-like"/>
    <property type="match status" value="1"/>
</dbReference>